<dbReference type="Gene3D" id="3.30.70.1520">
    <property type="entry name" value="Heterotetrameric sarcosine oxidase"/>
    <property type="match status" value="1"/>
</dbReference>
<proteinExistence type="predicted"/>
<reference evidence="1 2" key="1">
    <citation type="journal article" date="2020" name="Microorganisms">
        <title>Osmotic Adaptation and Compatible Solute Biosynthesis of Phototrophic Bacteria as Revealed from Genome Analyses.</title>
        <authorList>
            <person name="Imhoff J.F."/>
            <person name="Rahn T."/>
            <person name="Kunzel S."/>
            <person name="Keller A."/>
            <person name="Neulinger S.C."/>
        </authorList>
    </citation>
    <scope>NUCLEOTIDE SEQUENCE [LARGE SCALE GENOMIC DNA]</scope>
    <source>
        <strain evidence="1 2">DSM 9895</strain>
    </source>
</reference>
<protein>
    <recommendedName>
        <fullName evidence="3">Sarcosine oxidase subunit gamma</fullName>
    </recommendedName>
</protein>
<dbReference type="InterPro" id="IPR007375">
    <property type="entry name" value="SoxG"/>
</dbReference>
<dbReference type="Gene3D" id="3.30.1360.120">
    <property type="entry name" value="Probable tRNA modification gtpase trme, domain 1"/>
    <property type="match status" value="1"/>
</dbReference>
<dbReference type="EMBL" id="NRRL01000147">
    <property type="protein sequence ID" value="MBK1671125.1"/>
    <property type="molecule type" value="Genomic_DNA"/>
</dbReference>
<evidence type="ECO:0000313" key="2">
    <source>
        <dbReference type="Proteomes" id="UP001296873"/>
    </source>
</evidence>
<comment type="caution">
    <text evidence="1">The sequence shown here is derived from an EMBL/GenBank/DDBJ whole genome shotgun (WGS) entry which is preliminary data.</text>
</comment>
<evidence type="ECO:0000313" key="1">
    <source>
        <dbReference type="EMBL" id="MBK1671125.1"/>
    </source>
</evidence>
<sequence length="209" mass="22035">MRKGRANVADLTLAPVSPLARALTPGDVGAVGPGGPGVVFRDRRDLSLVTIQVRPDKQAAARQALEGAGFALPPVGQAARSGEVSVIWSALDRWIAIAPWAPGELHRTLADPFGGDPRARGVALVDQSSGLFALQVGGPKLDALLAKGTPVDLHALETDRTAATGIDHQPVTLWRIAPQTVLLLVGRAFAQDTLEFLQEMALEYGYRNG</sequence>
<dbReference type="InterPro" id="IPR027266">
    <property type="entry name" value="TrmE/GcvT-like"/>
</dbReference>
<dbReference type="Pfam" id="PF04268">
    <property type="entry name" value="SoxG"/>
    <property type="match status" value="1"/>
</dbReference>
<accession>A0ABS1DKS8</accession>
<keyword evidence="2" id="KW-1185">Reference proteome</keyword>
<organism evidence="1 2">
    <name type="scientific">Rhodovibrio sodomensis</name>
    <dbReference type="NCBI Taxonomy" id="1088"/>
    <lineage>
        <taxon>Bacteria</taxon>
        <taxon>Pseudomonadati</taxon>
        <taxon>Pseudomonadota</taxon>
        <taxon>Alphaproteobacteria</taxon>
        <taxon>Rhodospirillales</taxon>
        <taxon>Rhodovibrionaceae</taxon>
        <taxon>Rhodovibrio</taxon>
    </lineage>
</organism>
<dbReference type="SUPFAM" id="SSF103025">
    <property type="entry name" value="Folate-binding domain"/>
    <property type="match status" value="1"/>
</dbReference>
<gene>
    <name evidence="1" type="ORF">CKO28_24275</name>
</gene>
<name>A0ABS1DKS8_9PROT</name>
<dbReference type="Proteomes" id="UP001296873">
    <property type="component" value="Unassembled WGS sequence"/>
</dbReference>
<evidence type="ECO:0008006" key="3">
    <source>
        <dbReference type="Google" id="ProtNLM"/>
    </source>
</evidence>